<reference evidence="2 3" key="1">
    <citation type="submission" date="2019-02" db="EMBL/GenBank/DDBJ databases">
        <title>Deep-cultivation of Planctomycetes and their phenomic and genomic characterization uncovers novel biology.</title>
        <authorList>
            <person name="Wiegand S."/>
            <person name="Jogler M."/>
            <person name="Boedeker C."/>
            <person name="Pinto D."/>
            <person name="Vollmers J."/>
            <person name="Rivas-Marin E."/>
            <person name="Kohn T."/>
            <person name="Peeters S.H."/>
            <person name="Heuer A."/>
            <person name="Rast P."/>
            <person name="Oberbeckmann S."/>
            <person name="Bunk B."/>
            <person name="Jeske O."/>
            <person name="Meyerdierks A."/>
            <person name="Storesund J.E."/>
            <person name="Kallscheuer N."/>
            <person name="Luecker S."/>
            <person name="Lage O.M."/>
            <person name="Pohl T."/>
            <person name="Merkel B.J."/>
            <person name="Hornburger P."/>
            <person name="Mueller R.-W."/>
            <person name="Bruemmer F."/>
            <person name="Labrenz M."/>
            <person name="Spormann A.M."/>
            <person name="Op Den Camp H."/>
            <person name="Overmann J."/>
            <person name="Amann R."/>
            <person name="Jetten M.S.M."/>
            <person name="Mascher T."/>
            <person name="Medema M.H."/>
            <person name="Devos D.P."/>
            <person name="Kaster A.-K."/>
            <person name="Ovreas L."/>
            <person name="Rohde M."/>
            <person name="Galperin M.Y."/>
            <person name="Jogler C."/>
        </authorList>
    </citation>
    <scope>NUCLEOTIDE SEQUENCE [LARGE SCALE GENOMIC DNA]</scope>
    <source>
        <strain evidence="2 3">Pla22</strain>
    </source>
</reference>
<name>A0A5C5WD36_9BACT</name>
<dbReference type="OrthoDB" id="282477at2"/>
<keyword evidence="3" id="KW-1185">Reference proteome</keyword>
<organism evidence="2 3">
    <name type="scientific">Rubripirellula amarantea</name>
    <dbReference type="NCBI Taxonomy" id="2527999"/>
    <lineage>
        <taxon>Bacteria</taxon>
        <taxon>Pseudomonadati</taxon>
        <taxon>Planctomycetota</taxon>
        <taxon>Planctomycetia</taxon>
        <taxon>Pirellulales</taxon>
        <taxon>Pirellulaceae</taxon>
        <taxon>Rubripirellula</taxon>
    </lineage>
</organism>
<dbReference type="RefSeq" id="WP_146517414.1">
    <property type="nucleotide sequence ID" value="NZ_SJPI01000004.1"/>
</dbReference>
<evidence type="ECO:0000313" key="3">
    <source>
        <dbReference type="Proteomes" id="UP000316598"/>
    </source>
</evidence>
<sequence>MRRYELAANAIIHFPILLIFGIAIATAWPLNLWIVAFIYACGVIDLAYAKLPQIRQGILASFGPSLVPAERRSSYYRAYRRLGFAFGLHCLVLVHYFVVVTP</sequence>
<dbReference type="AlphaFoldDB" id="A0A5C5WD36"/>
<evidence type="ECO:0000313" key="2">
    <source>
        <dbReference type="EMBL" id="TWT47995.1"/>
    </source>
</evidence>
<dbReference type="EMBL" id="SJPI01000004">
    <property type="protein sequence ID" value="TWT47995.1"/>
    <property type="molecule type" value="Genomic_DNA"/>
</dbReference>
<keyword evidence="1" id="KW-0472">Membrane</keyword>
<accession>A0A5C5WD36</accession>
<proteinExistence type="predicted"/>
<keyword evidence="1" id="KW-0812">Transmembrane</keyword>
<protein>
    <submittedName>
        <fullName evidence="2">Uncharacterized protein</fullName>
    </submittedName>
</protein>
<comment type="caution">
    <text evidence="2">The sequence shown here is derived from an EMBL/GenBank/DDBJ whole genome shotgun (WGS) entry which is preliminary data.</text>
</comment>
<gene>
    <name evidence="2" type="ORF">Pla22_49950</name>
</gene>
<keyword evidence="1" id="KW-1133">Transmembrane helix</keyword>
<feature type="transmembrane region" description="Helical" evidence="1">
    <location>
        <begin position="82"/>
        <end position="99"/>
    </location>
</feature>
<feature type="transmembrane region" description="Helical" evidence="1">
    <location>
        <begin position="7"/>
        <end position="26"/>
    </location>
</feature>
<evidence type="ECO:0000256" key="1">
    <source>
        <dbReference type="SAM" id="Phobius"/>
    </source>
</evidence>
<dbReference type="Proteomes" id="UP000316598">
    <property type="component" value="Unassembled WGS sequence"/>
</dbReference>
<feature type="transmembrane region" description="Helical" evidence="1">
    <location>
        <begin position="32"/>
        <end position="49"/>
    </location>
</feature>